<keyword evidence="4" id="KW-0539">Nucleus</keyword>
<evidence type="ECO:0000313" key="7">
    <source>
        <dbReference type="EMBL" id="CAL4896983.1"/>
    </source>
</evidence>
<proteinExistence type="predicted"/>
<accession>A0ABC8VV68</accession>
<evidence type="ECO:0000256" key="3">
    <source>
        <dbReference type="ARBA" id="ARBA00023163"/>
    </source>
</evidence>
<sequence>MRPPVHMLVYPSSQITQHISRAKIFRRTLTPPTRQRTLGLASWPMATTAEPFKQDRMEQQARWPGAPPGYRFTPTARELIHHYLNPWVSNPGNESPPFGEPEGVVCAADVYSADPGTLTSRHRHFGHDDGNWYFLSVARWKDGNVGTRMSRAVKGGGTWHGSGKRIAVGRHGYRQTFEYRDAGGGKSAWLMEEFGTCLAEATDGDGVRVICRVHRTPRAAAAADEGSEEKERQETSSSKRRRQDHDFAAADYWTTTAPPDVGCSYASTSQAASPVMSGAASTTTWQQQQQQQPMMEQGEASYQYAGDNGGVYVKGEPEPLEMLLPPDMGWQQFVEMGYGFDYDAENNTQMNNEWMQNTFSSCPKPSDGAAQQDGDPPRAA</sequence>
<name>A0ABC8VV68_9POAL</name>
<evidence type="ECO:0000313" key="8">
    <source>
        <dbReference type="Proteomes" id="UP001497457"/>
    </source>
</evidence>
<dbReference type="PROSITE" id="PS51005">
    <property type="entry name" value="NAC"/>
    <property type="match status" value="1"/>
</dbReference>
<dbReference type="Gene3D" id="2.170.150.80">
    <property type="entry name" value="NAC domain"/>
    <property type="match status" value="1"/>
</dbReference>
<dbReference type="PANTHER" id="PTHR31719:SF243">
    <property type="entry name" value="NAC DOMAIN-CONTAINING PROTEIN"/>
    <property type="match status" value="1"/>
</dbReference>
<dbReference type="Pfam" id="PF02365">
    <property type="entry name" value="NAM"/>
    <property type="match status" value="1"/>
</dbReference>
<dbReference type="SUPFAM" id="SSF101941">
    <property type="entry name" value="NAC domain"/>
    <property type="match status" value="1"/>
</dbReference>
<dbReference type="InterPro" id="IPR003441">
    <property type="entry name" value="NAC-dom"/>
</dbReference>
<dbReference type="PANTHER" id="PTHR31719">
    <property type="entry name" value="NAC TRANSCRIPTION FACTOR 56"/>
    <property type="match status" value="1"/>
</dbReference>
<dbReference type="AlphaFoldDB" id="A0ABC8VV68"/>
<feature type="domain" description="NAC" evidence="6">
    <location>
        <begin position="66"/>
        <end position="216"/>
    </location>
</feature>
<gene>
    <name evidence="7" type="ORF">URODEC1_LOCUS6978</name>
</gene>
<keyword evidence="1" id="KW-0805">Transcription regulation</keyword>
<evidence type="ECO:0000259" key="6">
    <source>
        <dbReference type="PROSITE" id="PS51005"/>
    </source>
</evidence>
<evidence type="ECO:0000256" key="2">
    <source>
        <dbReference type="ARBA" id="ARBA00023125"/>
    </source>
</evidence>
<evidence type="ECO:0000256" key="4">
    <source>
        <dbReference type="ARBA" id="ARBA00023242"/>
    </source>
</evidence>
<keyword evidence="3" id="KW-0804">Transcription</keyword>
<dbReference type="GO" id="GO:0003677">
    <property type="term" value="F:DNA binding"/>
    <property type="evidence" value="ECO:0007669"/>
    <property type="project" value="UniProtKB-KW"/>
</dbReference>
<dbReference type="InterPro" id="IPR036093">
    <property type="entry name" value="NAC_dom_sf"/>
</dbReference>
<protein>
    <recommendedName>
        <fullName evidence="6">NAC domain-containing protein</fullName>
    </recommendedName>
</protein>
<dbReference type="EMBL" id="OZ075120">
    <property type="protein sequence ID" value="CAL4896983.1"/>
    <property type="molecule type" value="Genomic_DNA"/>
</dbReference>
<reference evidence="8" key="1">
    <citation type="submission" date="2024-06" db="EMBL/GenBank/DDBJ databases">
        <authorList>
            <person name="Ryan C."/>
        </authorList>
    </citation>
    <scope>NUCLEOTIDE SEQUENCE [LARGE SCALE GENOMIC DNA]</scope>
</reference>
<dbReference type="Proteomes" id="UP001497457">
    <property type="component" value="Chromosome 10rd"/>
</dbReference>
<feature type="region of interest" description="Disordered" evidence="5">
    <location>
        <begin position="356"/>
        <end position="380"/>
    </location>
</feature>
<reference evidence="7 8" key="2">
    <citation type="submission" date="2024-10" db="EMBL/GenBank/DDBJ databases">
        <authorList>
            <person name="Ryan C."/>
        </authorList>
    </citation>
    <scope>NUCLEOTIDE SEQUENCE [LARGE SCALE GENOMIC DNA]</scope>
</reference>
<keyword evidence="8" id="KW-1185">Reference proteome</keyword>
<feature type="region of interest" description="Disordered" evidence="5">
    <location>
        <begin position="218"/>
        <end position="244"/>
    </location>
</feature>
<evidence type="ECO:0000256" key="1">
    <source>
        <dbReference type="ARBA" id="ARBA00023015"/>
    </source>
</evidence>
<keyword evidence="2" id="KW-0238">DNA-binding</keyword>
<organism evidence="7 8">
    <name type="scientific">Urochloa decumbens</name>
    <dbReference type="NCBI Taxonomy" id="240449"/>
    <lineage>
        <taxon>Eukaryota</taxon>
        <taxon>Viridiplantae</taxon>
        <taxon>Streptophyta</taxon>
        <taxon>Embryophyta</taxon>
        <taxon>Tracheophyta</taxon>
        <taxon>Spermatophyta</taxon>
        <taxon>Magnoliopsida</taxon>
        <taxon>Liliopsida</taxon>
        <taxon>Poales</taxon>
        <taxon>Poaceae</taxon>
        <taxon>PACMAD clade</taxon>
        <taxon>Panicoideae</taxon>
        <taxon>Panicodae</taxon>
        <taxon>Paniceae</taxon>
        <taxon>Melinidinae</taxon>
        <taxon>Urochloa</taxon>
    </lineage>
</organism>
<evidence type="ECO:0000256" key="5">
    <source>
        <dbReference type="SAM" id="MobiDB-lite"/>
    </source>
</evidence>